<accession>A0ABM0LY42</accession>
<reference evidence="2" key="1">
    <citation type="submission" date="2025-08" db="UniProtKB">
        <authorList>
            <consortium name="RefSeq"/>
        </authorList>
    </citation>
    <scope>IDENTIFICATION</scope>
    <source>
        <tissue evidence="2">Testes</tissue>
    </source>
</reference>
<dbReference type="PANTHER" id="PTHR14492:SF4">
    <property type="entry name" value="CILIOGENESIS AND PLANAR POLARITY EFFECTOR 1"/>
    <property type="match status" value="1"/>
</dbReference>
<proteinExistence type="predicted"/>
<organism evidence="1 2">
    <name type="scientific">Saccoglossus kowalevskii</name>
    <name type="common">Acorn worm</name>
    <dbReference type="NCBI Taxonomy" id="10224"/>
    <lineage>
        <taxon>Eukaryota</taxon>
        <taxon>Metazoa</taxon>
        <taxon>Hemichordata</taxon>
        <taxon>Enteropneusta</taxon>
        <taxon>Harrimaniidae</taxon>
        <taxon>Saccoglossus</taxon>
    </lineage>
</organism>
<feature type="non-terminal residue" evidence="2">
    <location>
        <position position="1"/>
    </location>
</feature>
<dbReference type="GeneID" id="102809150"/>
<evidence type="ECO:0000313" key="2">
    <source>
        <dbReference type="RefSeq" id="XP_006812683.1"/>
    </source>
</evidence>
<evidence type="ECO:0000313" key="1">
    <source>
        <dbReference type="Proteomes" id="UP000694865"/>
    </source>
</evidence>
<name>A0ABM0LY42_SACKO</name>
<dbReference type="PANTHER" id="PTHR14492">
    <property type="entry name" value="JBTS17"/>
    <property type="match status" value="1"/>
</dbReference>
<dbReference type="Proteomes" id="UP000694865">
    <property type="component" value="Unplaced"/>
</dbReference>
<sequence>VLGYCCVCSFVFNVDDKIQVTSVVLRWLEHVDIKSAGNPSFTVEWSSFRTPTAQIVSGCRPVRARGAYRIAHSHDGLTLAVAANQRSPHNNRVIFISLLTSTAQVSDLKGCGTKAPNPPPNLARSFWVTDMKWTCDDLFIVCMTKRGSLAIMTRLGEPVRLESQGCSVELGPDMYLPFHPLISYTSKKEQHEKIQQQHQPQSPTSSMMSEVDIMKQKFSVSTHPSLPLLLCSDGYLVTVIQLPEDSSCANLMKTFLAEARLKLNKISEQHNIHTALLPTIKFDQTDSLPKRRVQINYQFEQAGDTMGLSTGSSMSPSEFLGLNDLDEGKLMFGDGMDEFNRTGGSRGETPDFDTTKHLQAVQTSLQAAWGLGISYTGIWTTQLDKIMVITVDSMIKLCELLLKTAPDSKVSKIEQDDGLLQRIFKLFATSPDMYRILMLLRHALSVLGWDTVHQNSSSYTLRLVTGLCQTLLQTDTRQSYFKTLACCYHILLYSEKAINNAYSWLPKAMNIDSSASEFEFHLSDNVEGTVLCRQLTRRRASLREFDYEGSLSARSQRGSMSARSLRDSVREAREEIDQLKIVEESVVSLKHTPAKRLMLSWKSLYRQLLRYHSKLSHRLTKASDITDSMDNKIVVKQQKVILLLCATQVKLHDLGFDIVEDRTWKRNLNRVFLKGAMHYEAGHLSQAIETWRDIAEEISMAENPSLTSYPLLETQSLLAVLYTQLQQSNLMGALQLVDSLIDCYSELPGLGGSRSFKQQLKLCKSDASFMSVFTNMLGPQEAAPILPCVNRTSIKPVVESLSRFMALYFSNRSLYIYPPHAAAPLKPLYNKDIVH</sequence>
<dbReference type="InterPro" id="IPR028236">
    <property type="entry name" value="CPLANE1"/>
</dbReference>
<feature type="non-terminal residue" evidence="2">
    <location>
        <position position="835"/>
    </location>
</feature>
<protein>
    <submittedName>
        <fullName evidence="2">Uncharacterized protein C5orf42-like</fullName>
    </submittedName>
</protein>
<keyword evidence="1" id="KW-1185">Reference proteome</keyword>
<dbReference type="RefSeq" id="XP_006812683.1">
    <property type="nucleotide sequence ID" value="XM_006812620.1"/>
</dbReference>
<gene>
    <name evidence="2" type="primary">LOC102809150</name>
</gene>